<evidence type="ECO:0000313" key="3">
    <source>
        <dbReference type="EMBL" id="CCX06237.1"/>
    </source>
</evidence>
<name>U4KWH8_PYROM</name>
<evidence type="ECO:0000256" key="2">
    <source>
        <dbReference type="SAM" id="MobiDB-lite"/>
    </source>
</evidence>
<sequence>MALIRQHYFLTINSPSKIPKLLRRQRGFIMPENATTSADWLVSLNIFSPDLTECVVGPGEVLQLPDTIVTPVTASNGHDHEGSTALNDAPEAATVLASSSRVETSVDEEATDPHTSTTSIPTAKETEPGEAVRQVEEPRQSRHMDAPPATALSQNDDGRSAIEIVRACVDWNLRTQEDLNRLTESGLITVTPSSGISGPDLEIYNIDLSTLDVEDLVKHRDNGLITITVSVGSRTPNATELATLKASGLLEFNSPMPAVKALLSELETDHQSILQSASSTTSKPIATEIMLQSSPQSESATAWGAMVAEKMYQSAQKILLMHESAYKQAEITARIALEILCEKLGTDVETFQEERRIVSVYQGVMDAGKNGANGEMHRGAITARVQQEDTLTGLHLDNKYALRKFKAAAELERRKVEKEREEAARLAKEERAGLAQEAAATASTTSVQWIPVLPITPTVPNITLHCERCQEDAQLSTNDPELPIPILRLTPDVTTHHTCAKQPTGVETAPPCNSDRTEEVVSAQVSVENANEMPTVPVARDSGAHTASKPFYVTVGGPIGATAFRSSNSRVTTGKRAHTAAQASSVNPNLGPFCAAALPEFRDARDCMI</sequence>
<dbReference type="Proteomes" id="UP000018144">
    <property type="component" value="Unassembled WGS sequence"/>
</dbReference>
<feature type="region of interest" description="Disordered" evidence="2">
    <location>
        <begin position="93"/>
        <end position="157"/>
    </location>
</feature>
<organism evidence="3 4">
    <name type="scientific">Pyronema omphalodes (strain CBS 100304)</name>
    <name type="common">Pyronema confluens</name>
    <dbReference type="NCBI Taxonomy" id="1076935"/>
    <lineage>
        <taxon>Eukaryota</taxon>
        <taxon>Fungi</taxon>
        <taxon>Dikarya</taxon>
        <taxon>Ascomycota</taxon>
        <taxon>Pezizomycotina</taxon>
        <taxon>Pezizomycetes</taxon>
        <taxon>Pezizales</taxon>
        <taxon>Pyronemataceae</taxon>
        <taxon>Pyronema</taxon>
    </lineage>
</organism>
<feature type="coiled-coil region" evidence="1">
    <location>
        <begin position="402"/>
        <end position="429"/>
    </location>
</feature>
<accession>U4KWH8</accession>
<dbReference type="AlphaFoldDB" id="U4KWH8"/>
<dbReference type="EMBL" id="HF935283">
    <property type="protein sequence ID" value="CCX06237.1"/>
    <property type="molecule type" value="Genomic_DNA"/>
</dbReference>
<feature type="compositionally biased region" description="Basic and acidic residues" evidence="2">
    <location>
        <begin position="133"/>
        <end position="145"/>
    </location>
</feature>
<proteinExistence type="predicted"/>
<keyword evidence="4" id="KW-1185">Reference proteome</keyword>
<gene>
    <name evidence="3" type="ORF">PCON_05824</name>
</gene>
<evidence type="ECO:0000313" key="4">
    <source>
        <dbReference type="Proteomes" id="UP000018144"/>
    </source>
</evidence>
<protein>
    <submittedName>
        <fullName evidence="3">Uncharacterized protein</fullName>
    </submittedName>
</protein>
<keyword evidence="1" id="KW-0175">Coiled coil</keyword>
<reference evidence="3 4" key="1">
    <citation type="journal article" date="2013" name="PLoS Genet.">
        <title>The genome and development-dependent transcriptomes of Pyronema confluens: a window into fungal evolution.</title>
        <authorList>
            <person name="Traeger S."/>
            <person name="Altegoer F."/>
            <person name="Freitag M."/>
            <person name="Gabaldon T."/>
            <person name="Kempken F."/>
            <person name="Kumar A."/>
            <person name="Marcet-Houben M."/>
            <person name="Poggeler S."/>
            <person name="Stajich J.E."/>
            <person name="Nowrousian M."/>
        </authorList>
    </citation>
    <scope>NUCLEOTIDE SEQUENCE [LARGE SCALE GENOMIC DNA]</scope>
    <source>
        <strain evidence="4">CBS 100304</strain>
        <tissue evidence="3">Vegetative mycelium</tissue>
    </source>
</reference>
<evidence type="ECO:0000256" key="1">
    <source>
        <dbReference type="SAM" id="Coils"/>
    </source>
</evidence>